<name>A0ABQ8LES7_LABRO</name>
<keyword evidence="2" id="KW-1185">Reference proteome</keyword>
<sequence>MPKPTTDTVDEPSLHGVTKQQVAVEPELRMTSVQVCEPATMSVTRDKAAASAITERSSTHCNMAEALHLCDGLAAGLPFSISSIRSSGSTMTPSSLLSTVAGSPLAPLGSLILLTLPWPGVDYPAPRDSTPPALPRPSGSVRLLHPFGSTLVICHSSSTAGTSGFSVTCSATVNSSSLLSSPWLLLFPPRLLSLSSLPRTLLIVLLPEISPPPKFPPMPSSVVVYSPRT</sequence>
<organism evidence="1 2">
    <name type="scientific">Labeo rohita</name>
    <name type="common">Indian major carp</name>
    <name type="synonym">Cyprinus rohita</name>
    <dbReference type="NCBI Taxonomy" id="84645"/>
    <lineage>
        <taxon>Eukaryota</taxon>
        <taxon>Metazoa</taxon>
        <taxon>Chordata</taxon>
        <taxon>Craniata</taxon>
        <taxon>Vertebrata</taxon>
        <taxon>Euteleostomi</taxon>
        <taxon>Actinopterygii</taxon>
        <taxon>Neopterygii</taxon>
        <taxon>Teleostei</taxon>
        <taxon>Ostariophysi</taxon>
        <taxon>Cypriniformes</taxon>
        <taxon>Cyprinidae</taxon>
        <taxon>Labeoninae</taxon>
        <taxon>Labeonini</taxon>
        <taxon>Labeo</taxon>
    </lineage>
</organism>
<evidence type="ECO:0000313" key="1">
    <source>
        <dbReference type="EMBL" id="KAI2649220.1"/>
    </source>
</evidence>
<proteinExistence type="predicted"/>
<dbReference type="Proteomes" id="UP000830375">
    <property type="component" value="Unassembled WGS sequence"/>
</dbReference>
<comment type="caution">
    <text evidence="1">The sequence shown here is derived from an EMBL/GenBank/DDBJ whole genome shotgun (WGS) entry which is preliminary data.</text>
</comment>
<protein>
    <submittedName>
        <fullName evidence="1">Speckle targeted PIP5K1A-regulated poly(A) polymerase</fullName>
    </submittedName>
</protein>
<evidence type="ECO:0000313" key="2">
    <source>
        <dbReference type="Proteomes" id="UP000830375"/>
    </source>
</evidence>
<accession>A0ABQ8LES7</accession>
<gene>
    <name evidence="1" type="ORF">H4Q32_020448</name>
</gene>
<reference evidence="1 2" key="1">
    <citation type="submission" date="2022-01" db="EMBL/GenBank/DDBJ databases">
        <title>A high-quality chromosome-level genome assembly of rohu carp, Labeo rohita.</title>
        <authorList>
            <person name="Arick M.A. II"/>
            <person name="Hsu C.-Y."/>
            <person name="Magbanua Z."/>
            <person name="Pechanova O."/>
            <person name="Grover C."/>
            <person name="Miller E."/>
            <person name="Thrash A."/>
            <person name="Ezzel L."/>
            <person name="Alam S."/>
            <person name="Benzie J."/>
            <person name="Hamilton M."/>
            <person name="Karsi A."/>
            <person name="Lawrence M.L."/>
            <person name="Peterson D.G."/>
        </authorList>
    </citation>
    <scope>NUCLEOTIDE SEQUENCE [LARGE SCALE GENOMIC DNA]</scope>
    <source>
        <strain evidence="2">BAU-BD-2019</strain>
        <tissue evidence="1">Blood</tissue>
    </source>
</reference>
<dbReference type="EMBL" id="JACTAM010000024">
    <property type="protein sequence ID" value="KAI2649220.1"/>
    <property type="molecule type" value="Genomic_DNA"/>
</dbReference>